<gene>
    <name evidence="5" type="ORF">BINO364_LOCUS13086</name>
</gene>
<dbReference type="Proteomes" id="UP000838878">
    <property type="component" value="Chromosome 7"/>
</dbReference>
<feature type="signal peptide" evidence="4">
    <location>
        <begin position="1"/>
        <end position="18"/>
    </location>
</feature>
<keyword evidence="1 3" id="KW-0193">Cuticle</keyword>
<evidence type="ECO:0000256" key="4">
    <source>
        <dbReference type="SAM" id="SignalP"/>
    </source>
</evidence>
<dbReference type="EMBL" id="OV170227">
    <property type="protein sequence ID" value="CAH0727787.1"/>
    <property type="molecule type" value="Genomic_DNA"/>
</dbReference>
<reference evidence="5" key="1">
    <citation type="submission" date="2021-12" db="EMBL/GenBank/DDBJ databases">
        <authorList>
            <person name="Martin H S."/>
        </authorList>
    </citation>
    <scope>NUCLEOTIDE SEQUENCE</scope>
</reference>
<feature type="chain" id="PRO_5035423977" evidence="4">
    <location>
        <begin position="19"/>
        <end position="103"/>
    </location>
</feature>
<feature type="non-terminal residue" evidence="5">
    <location>
        <position position="103"/>
    </location>
</feature>
<dbReference type="PROSITE" id="PS51155">
    <property type="entry name" value="CHIT_BIND_RR_2"/>
    <property type="match status" value="1"/>
</dbReference>
<evidence type="ECO:0000256" key="2">
    <source>
        <dbReference type="ARBA" id="ARBA00022729"/>
    </source>
</evidence>
<organism evidence="5 6">
    <name type="scientific">Brenthis ino</name>
    <name type="common">lesser marbled fritillary</name>
    <dbReference type="NCBI Taxonomy" id="405034"/>
    <lineage>
        <taxon>Eukaryota</taxon>
        <taxon>Metazoa</taxon>
        <taxon>Ecdysozoa</taxon>
        <taxon>Arthropoda</taxon>
        <taxon>Hexapoda</taxon>
        <taxon>Insecta</taxon>
        <taxon>Pterygota</taxon>
        <taxon>Neoptera</taxon>
        <taxon>Endopterygota</taxon>
        <taxon>Lepidoptera</taxon>
        <taxon>Glossata</taxon>
        <taxon>Ditrysia</taxon>
        <taxon>Papilionoidea</taxon>
        <taxon>Nymphalidae</taxon>
        <taxon>Heliconiinae</taxon>
        <taxon>Argynnini</taxon>
        <taxon>Brenthis</taxon>
    </lineage>
</organism>
<protein>
    <submittedName>
        <fullName evidence="5">Uncharacterized protein</fullName>
    </submittedName>
</protein>
<proteinExistence type="predicted"/>
<dbReference type="PROSITE" id="PS00233">
    <property type="entry name" value="CHIT_BIND_RR_1"/>
    <property type="match status" value="1"/>
</dbReference>
<evidence type="ECO:0000313" key="6">
    <source>
        <dbReference type="Proteomes" id="UP000838878"/>
    </source>
</evidence>
<dbReference type="OrthoDB" id="8123782at2759"/>
<dbReference type="GO" id="GO:0008010">
    <property type="term" value="F:structural constituent of chitin-based larval cuticle"/>
    <property type="evidence" value="ECO:0007669"/>
    <property type="project" value="TreeGrafter"/>
</dbReference>
<dbReference type="PANTHER" id="PTHR10380">
    <property type="entry name" value="CUTICLE PROTEIN"/>
    <property type="match status" value="1"/>
</dbReference>
<keyword evidence="2 4" id="KW-0732">Signal</keyword>
<dbReference type="Pfam" id="PF00379">
    <property type="entry name" value="Chitin_bind_4"/>
    <property type="match status" value="1"/>
</dbReference>
<sequence length="103" mass="11305">MFALKLFLFSVLVVLIAAQEIKQPAQIVSEKNFVNANGYNFEFKTSDGVSRQEEAQLITVGDHQGIGVKGSYSYTAPDGVQYLVSFTADDKGFKPQIRVASPE</sequence>
<evidence type="ECO:0000256" key="3">
    <source>
        <dbReference type="PROSITE-ProRule" id="PRU00497"/>
    </source>
</evidence>
<keyword evidence="6" id="KW-1185">Reference proteome</keyword>
<dbReference type="InterPro" id="IPR031311">
    <property type="entry name" value="CHIT_BIND_RR_consensus"/>
</dbReference>
<dbReference type="PRINTS" id="PR00947">
    <property type="entry name" value="CUTICLE"/>
</dbReference>
<dbReference type="InterPro" id="IPR050468">
    <property type="entry name" value="Cuticle_Struct_Prot"/>
</dbReference>
<dbReference type="GO" id="GO:0062129">
    <property type="term" value="C:chitin-based extracellular matrix"/>
    <property type="evidence" value="ECO:0007669"/>
    <property type="project" value="TreeGrafter"/>
</dbReference>
<accession>A0A8J9V9M1</accession>
<evidence type="ECO:0000313" key="5">
    <source>
        <dbReference type="EMBL" id="CAH0727787.1"/>
    </source>
</evidence>
<name>A0A8J9V9M1_9NEOP</name>
<dbReference type="InterPro" id="IPR000618">
    <property type="entry name" value="Insect_cuticle"/>
</dbReference>
<evidence type="ECO:0000256" key="1">
    <source>
        <dbReference type="ARBA" id="ARBA00022460"/>
    </source>
</evidence>
<dbReference type="PANTHER" id="PTHR10380:SF218">
    <property type="entry name" value="ADULT CUTICLE PROTEIN 65AA-RELATED"/>
    <property type="match status" value="1"/>
</dbReference>
<dbReference type="AlphaFoldDB" id="A0A8J9V9M1"/>